<dbReference type="InterPro" id="IPR029044">
    <property type="entry name" value="Nucleotide-diphossugar_trans"/>
</dbReference>
<reference evidence="2 3" key="1">
    <citation type="submission" date="2020-11" db="EMBL/GenBank/DDBJ databases">
        <title>genome sequence of strain KACC 18849.</title>
        <authorList>
            <person name="Gao J."/>
            <person name="Zhang X."/>
        </authorList>
    </citation>
    <scope>NUCLEOTIDE SEQUENCE [LARGE SCALE GENOMIC DNA]</scope>
    <source>
        <strain evidence="2 3">KACC 18849</strain>
    </source>
</reference>
<dbReference type="RefSeq" id="WP_198574766.1">
    <property type="nucleotide sequence ID" value="NZ_JADWOX010000002.1"/>
</dbReference>
<dbReference type="Pfam" id="PF00483">
    <property type="entry name" value="NTP_transferase"/>
    <property type="match status" value="1"/>
</dbReference>
<sequence length="241" mass="25069">MKALVLAAGMGSRIRSVAGDLPKPLLPFGGASILAHNLRWLASAGVRDVFINLHYGADAIRAEVGDGSAFGLNVRYLFEPALLGTAGALANLGQAFDATMLVVYGDNLLRCDLDALIDGHRAAGAEATLALFDQGAHVHTGIAGGRVEIADDGAIVAFTEGEAARSPLVNAGVYAVEPSILDLIETGRLVDFGRKVFPQMLAAGRSLRGQVIETDGFCLGLDTPASHAEGQRLLAEGRIVL</sequence>
<dbReference type="CDD" id="cd04181">
    <property type="entry name" value="NTP_transferase"/>
    <property type="match status" value="1"/>
</dbReference>
<evidence type="ECO:0000259" key="1">
    <source>
        <dbReference type="Pfam" id="PF00483"/>
    </source>
</evidence>
<dbReference type="PANTHER" id="PTHR22572">
    <property type="entry name" value="SUGAR-1-PHOSPHATE GUANYL TRANSFERASE"/>
    <property type="match status" value="1"/>
</dbReference>
<gene>
    <name evidence="2" type="ORF">I4Q42_03965</name>
</gene>
<name>A0ABS0ST66_9CAUL</name>
<accession>A0ABS0ST66</accession>
<feature type="domain" description="Nucleotidyl transferase" evidence="1">
    <location>
        <begin position="2"/>
        <end position="206"/>
    </location>
</feature>
<dbReference type="Proteomes" id="UP000639859">
    <property type="component" value="Unassembled WGS sequence"/>
</dbReference>
<dbReference type="SUPFAM" id="SSF53448">
    <property type="entry name" value="Nucleotide-diphospho-sugar transferases"/>
    <property type="match status" value="1"/>
</dbReference>
<organism evidence="2 3">
    <name type="scientific">Caulobacter hibisci</name>
    <dbReference type="NCBI Taxonomy" id="2035993"/>
    <lineage>
        <taxon>Bacteria</taxon>
        <taxon>Pseudomonadati</taxon>
        <taxon>Pseudomonadota</taxon>
        <taxon>Alphaproteobacteria</taxon>
        <taxon>Caulobacterales</taxon>
        <taxon>Caulobacteraceae</taxon>
        <taxon>Caulobacter</taxon>
    </lineage>
</organism>
<dbReference type="InterPro" id="IPR005835">
    <property type="entry name" value="NTP_transferase_dom"/>
</dbReference>
<evidence type="ECO:0000313" key="3">
    <source>
        <dbReference type="Proteomes" id="UP000639859"/>
    </source>
</evidence>
<evidence type="ECO:0000313" key="2">
    <source>
        <dbReference type="EMBL" id="MBI1682819.1"/>
    </source>
</evidence>
<proteinExistence type="predicted"/>
<dbReference type="Gene3D" id="3.90.550.10">
    <property type="entry name" value="Spore Coat Polysaccharide Biosynthesis Protein SpsA, Chain A"/>
    <property type="match status" value="1"/>
</dbReference>
<dbReference type="EMBL" id="JADWOX010000002">
    <property type="protein sequence ID" value="MBI1682819.1"/>
    <property type="molecule type" value="Genomic_DNA"/>
</dbReference>
<keyword evidence="3" id="KW-1185">Reference proteome</keyword>
<dbReference type="InterPro" id="IPR050486">
    <property type="entry name" value="Mannose-1P_guanyltransferase"/>
</dbReference>
<comment type="caution">
    <text evidence="2">The sequence shown here is derived from an EMBL/GenBank/DDBJ whole genome shotgun (WGS) entry which is preliminary data.</text>
</comment>
<protein>
    <submittedName>
        <fullName evidence="2">Nucleotidyltransferase family protein</fullName>
    </submittedName>
</protein>